<evidence type="ECO:0000256" key="5">
    <source>
        <dbReference type="SAM" id="MobiDB-lite"/>
    </source>
</evidence>
<accession>A0A834WLV4</accession>
<dbReference type="SUPFAM" id="SSF57903">
    <property type="entry name" value="FYVE/PHD zinc finger"/>
    <property type="match status" value="1"/>
</dbReference>
<feature type="compositionally biased region" description="Polar residues" evidence="5">
    <location>
        <begin position="955"/>
        <end position="968"/>
    </location>
</feature>
<dbReference type="GO" id="GO:0008270">
    <property type="term" value="F:zinc ion binding"/>
    <property type="evidence" value="ECO:0007669"/>
    <property type="project" value="UniProtKB-KW"/>
</dbReference>
<keyword evidence="8" id="KW-1185">Reference proteome</keyword>
<feature type="compositionally biased region" description="Basic and acidic residues" evidence="5">
    <location>
        <begin position="344"/>
        <end position="355"/>
    </location>
</feature>
<evidence type="ECO:0000256" key="1">
    <source>
        <dbReference type="ARBA" id="ARBA00022723"/>
    </source>
</evidence>
<dbReference type="PROSITE" id="PS50089">
    <property type="entry name" value="ZF_RING_2"/>
    <property type="match status" value="1"/>
</dbReference>
<evidence type="ECO:0000256" key="3">
    <source>
        <dbReference type="ARBA" id="ARBA00022833"/>
    </source>
</evidence>
<comment type="caution">
    <text evidence="7">The sequence shown here is derived from an EMBL/GenBank/DDBJ whole genome shotgun (WGS) entry which is preliminary data.</text>
</comment>
<evidence type="ECO:0000256" key="2">
    <source>
        <dbReference type="ARBA" id="ARBA00022771"/>
    </source>
</evidence>
<feature type="compositionally biased region" description="Polar residues" evidence="5">
    <location>
        <begin position="361"/>
        <end position="376"/>
    </location>
</feature>
<dbReference type="PROSITE" id="PS00518">
    <property type="entry name" value="ZF_RING_1"/>
    <property type="match status" value="1"/>
</dbReference>
<dbReference type="OrthoDB" id="21204at2759"/>
<feature type="compositionally biased region" description="Basic and acidic residues" evidence="5">
    <location>
        <begin position="1180"/>
        <end position="1197"/>
    </location>
</feature>
<dbReference type="InterPro" id="IPR013083">
    <property type="entry name" value="Znf_RING/FYVE/PHD"/>
</dbReference>
<reference evidence="7" key="1">
    <citation type="submission" date="2020-09" db="EMBL/GenBank/DDBJ databases">
        <title>Genome-Enabled Discovery of Anthraquinone Biosynthesis in Senna tora.</title>
        <authorList>
            <person name="Kang S.-H."/>
            <person name="Pandey R.P."/>
            <person name="Lee C.-M."/>
            <person name="Sim J.-S."/>
            <person name="Jeong J.-T."/>
            <person name="Choi B.-S."/>
            <person name="Jung M."/>
            <person name="Ginzburg D."/>
            <person name="Zhao K."/>
            <person name="Won S.Y."/>
            <person name="Oh T.-J."/>
            <person name="Yu Y."/>
            <person name="Kim N.-H."/>
            <person name="Lee O.R."/>
            <person name="Lee T.-H."/>
            <person name="Bashyal P."/>
            <person name="Kim T.-S."/>
            <person name="Lee W.-H."/>
            <person name="Kawkins C."/>
            <person name="Kim C.-K."/>
            <person name="Kim J.S."/>
            <person name="Ahn B.O."/>
            <person name="Rhee S.Y."/>
            <person name="Sohng J.K."/>
        </authorList>
    </citation>
    <scope>NUCLEOTIDE SEQUENCE</scope>
    <source>
        <tissue evidence="7">Leaf</tissue>
    </source>
</reference>
<feature type="region of interest" description="Disordered" evidence="5">
    <location>
        <begin position="953"/>
        <end position="992"/>
    </location>
</feature>
<feature type="region of interest" description="Disordered" evidence="5">
    <location>
        <begin position="1004"/>
        <end position="1029"/>
    </location>
</feature>
<evidence type="ECO:0000256" key="4">
    <source>
        <dbReference type="PROSITE-ProRule" id="PRU00175"/>
    </source>
</evidence>
<name>A0A834WLV4_9FABA</name>
<proteinExistence type="predicted"/>
<dbReference type="EMBL" id="JAAIUW010000006">
    <property type="protein sequence ID" value="KAF7828125.1"/>
    <property type="molecule type" value="Genomic_DNA"/>
</dbReference>
<keyword evidence="2 4" id="KW-0863">Zinc-finger</keyword>
<dbReference type="Pfam" id="PF00628">
    <property type="entry name" value="PHD"/>
    <property type="match status" value="1"/>
</dbReference>
<evidence type="ECO:0000259" key="6">
    <source>
        <dbReference type="PROSITE" id="PS50089"/>
    </source>
</evidence>
<organism evidence="7 8">
    <name type="scientific">Senna tora</name>
    <dbReference type="NCBI Taxonomy" id="362788"/>
    <lineage>
        <taxon>Eukaryota</taxon>
        <taxon>Viridiplantae</taxon>
        <taxon>Streptophyta</taxon>
        <taxon>Embryophyta</taxon>
        <taxon>Tracheophyta</taxon>
        <taxon>Spermatophyta</taxon>
        <taxon>Magnoliopsida</taxon>
        <taxon>eudicotyledons</taxon>
        <taxon>Gunneridae</taxon>
        <taxon>Pentapetalae</taxon>
        <taxon>rosids</taxon>
        <taxon>fabids</taxon>
        <taxon>Fabales</taxon>
        <taxon>Fabaceae</taxon>
        <taxon>Caesalpinioideae</taxon>
        <taxon>Cassia clade</taxon>
        <taxon>Senna</taxon>
    </lineage>
</organism>
<feature type="compositionally biased region" description="Low complexity" evidence="5">
    <location>
        <begin position="532"/>
        <end position="541"/>
    </location>
</feature>
<dbReference type="Proteomes" id="UP000634136">
    <property type="component" value="Unassembled WGS sequence"/>
</dbReference>
<feature type="compositionally biased region" description="Polar residues" evidence="5">
    <location>
        <begin position="1105"/>
        <end position="1118"/>
    </location>
</feature>
<keyword evidence="1" id="KW-0479">Metal-binding</keyword>
<dbReference type="GO" id="GO:0016567">
    <property type="term" value="P:protein ubiquitination"/>
    <property type="evidence" value="ECO:0007669"/>
    <property type="project" value="TreeGrafter"/>
</dbReference>
<feature type="compositionally biased region" description="Acidic residues" evidence="5">
    <location>
        <begin position="978"/>
        <end position="991"/>
    </location>
</feature>
<feature type="region of interest" description="Disordered" evidence="5">
    <location>
        <begin position="338"/>
        <end position="383"/>
    </location>
</feature>
<dbReference type="InterPro" id="IPR011011">
    <property type="entry name" value="Znf_FYVE_PHD"/>
</dbReference>
<feature type="region of interest" description="Disordered" evidence="5">
    <location>
        <begin position="782"/>
        <end position="818"/>
    </location>
</feature>
<feature type="region of interest" description="Disordered" evidence="5">
    <location>
        <begin position="1105"/>
        <end position="1126"/>
    </location>
</feature>
<feature type="compositionally biased region" description="Basic and acidic residues" evidence="5">
    <location>
        <begin position="1014"/>
        <end position="1026"/>
    </location>
</feature>
<dbReference type="SMART" id="SM00184">
    <property type="entry name" value="RING"/>
    <property type="match status" value="1"/>
</dbReference>
<evidence type="ECO:0000313" key="8">
    <source>
        <dbReference type="Proteomes" id="UP000634136"/>
    </source>
</evidence>
<dbReference type="SUPFAM" id="SSF57850">
    <property type="entry name" value="RING/U-box"/>
    <property type="match status" value="1"/>
</dbReference>
<dbReference type="GO" id="GO:0061630">
    <property type="term" value="F:ubiquitin protein ligase activity"/>
    <property type="evidence" value="ECO:0007669"/>
    <property type="project" value="TreeGrafter"/>
</dbReference>
<feature type="compositionally biased region" description="Basic and acidic residues" evidence="5">
    <location>
        <begin position="447"/>
        <end position="466"/>
    </location>
</feature>
<evidence type="ECO:0000313" key="7">
    <source>
        <dbReference type="EMBL" id="KAF7828125.1"/>
    </source>
</evidence>
<feature type="region of interest" description="Disordered" evidence="5">
    <location>
        <begin position="447"/>
        <end position="486"/>
    </location>
</feature>
<feature type="compositionally biased region" description="Low complexity" evidence="5">
    <location>
        <begin position="802"/>
        <end position="811"/>
    </location>
</feature>
<gene>
    <name evidence="7" type="ORF">G2W53_019289</name>
</gene>
<dbReference type="Gene3D" id="3.30.40.10">
    <property type="entry name" value="Zinc/RING finger domain, C3HC4 (zinc finger)"/>
    <property type="match status" value="2"/>
</dbReference>
<feature type="region of interest" description="Disordered" evidence="5">
    <location>
        <begin position="297"/>
        <end position="323"/>
    </location>
</feature>
<keyword evidence="3" id="KW-0862">Zinc</keyword>
<dbReference type="InterPro" id="IPR001841">
    <property type="entry name" value="Znf_RING"/>
</dbReference>
<sequence>MEADFVTNGMVIDDASMADDNAINVNSTVSFPLGFSYLLTLELGSKGTSKDLVIEGDRCGICMDVVIDRGVLDCCQHWFCFACIDNWASITNLCPLCQNEFQLITCVPVFDTIGSNKVEDDSFSRDDDWSIEGKNNTLSFPSYYIDENAVICLDGDGCKIRSGSATTEGDSGLDTSIACDSCDIWYHAFCVGFDTEGTSDITWLCPRRCFRCVPDEVTERMDASSLERTTMEFNKENGNNECQAEESFSGKVSVSVADTGETAVVVSLVEGNQYPPASSGKGLSPLEVNKNPISESCVSISSTNSHQSKTEKTTASSMEEQELELSLSHNVFCSLPSNSLGPDDLEKSSFEERSEPSSSSGTKILNESYDRTSPSRNESDMGLHLVDDIDKNATKDQETDIRQLSSEELILEGDEIEPNAHKDNARVLGRKRKHVDYSNDQVHVEIDDRDAKPEPAVEELQKKPRADGSQLINHKDSADPPLSDTKKNCSFEAVSRDEDLKRHLTKKNASSDIMSIVKGTNRKPSKGLSGTKSCNKSSKNNENMAGLRVKKIMKRAPDRGESSLVVENLREEIREAVRNNSSKNFGENLFDTKLLAAFRAAIAGPKTEPVNKLTPVALKAKKSMLQKGKVREHLTKKIFATSNGRRKRAWDRDCEIEFWKYRCMREPKPEKIETLKSVLNLLRGSSQGPESNEAPECQSKNPILSRLYLADTSVFPRKDDVKPLSSLKTAADLEQNKQHNPSAKASNQSLGNSTIKATEINNVLPKAGACSSENKVNKKIVNGSIGGNSTSGKVHLSRHSEGTSVSSSGGSKVDKKETGVKSDCIKSDKRKWAMEVLARKTAATGKKTSNENQEDNAILKGNYPLLAQLPADMRPVLAPSHHNKIPISVRQTQLYRLTEHFLRNANLSVVRRTADTELAVADAINIEKEVADRSNSKLVYMNLCSQELLHRSNKKSNVATDTSPQVSSAALADRSEQNTDDGSEQNTDDPSTDTAVEIALKNAGLLSDSPPCSPHEKSEISIKEDDLSGPDNILELDSHPEMDIYGDFEYDLEDEDYIGASAAKVLNSQEEESETKLKLIFSTMNLKNSETALDCADSERLENNGVSQDASCSSNQYDAGNKDSTIDSEIGKSSVSSEGLFSEGAVEPVDTEFEELYGPDKEPLALKFPDVKLRTLHGEDKTETFTEGSDSHKKEQIPDQAVNASESRNDNLARNAVENCRKKGEKCDTTAEQSDSAIHVTKKVEAYIKEHIRPLFKSGVITAEQYRWAVTKTTEKVMKYHSKAKNANFLIKEGEKVKKLAEQRCIETDVFRLKNCKLLILESTPFTFLIKLRLEVLNGLSLEFDAKGHAVQSN</sequence>
<feature type="region of interest" description="Disordered" evidence="5">
    <location>
        <begin position="515"/>
        <end position="547"/>
    </location>
</feature>
<dbReference type="InterPro" id="IPR019787">
    <property type="entry name" value="Znf_PHD-finger"/>
</dbReference>
<feature type="region of interest" description="Disordered" evidence="5">
    <location>
        <begin position="1180"/>
        <end position="1206"/>
    </location>
</feature>
<dbReference type="PANTHER" id="PTHR15315:SF26">
    <property type="entry name" value="E3 UBIQUITIN-PROTEIN LIGASE NRDP1"/>
    <property type="match status" value="1"/>
</dbReference>
<feature type="compositionally biased region" description="Polar residues" evidence="5">
    <location>
        <begin position="297"/>
        <end position="307"/>
    </location>
</feature>
<protein>
    <recommendedName>
        <fullName evidence="6">RING-type domain-containing protein</fullName>
    </recommendedName>
</protein>
<dbReference type="PANTHER" id="PTHR15315">
    <property type="entry name" value="RING FINGER PROTEIN 41, 151"/>
    <property type="match status" value="1"/>
</dbReference>
<dbReference type="InterPro" id="IPR017907">
    <property type="entry name" value="Znf_RING_CS"/>
</dbReference>
<dbReference type="Pfam" id="PF13639">
    <property type="entry name" value="zf-RING_2"/>
    <property type="match status" value="1"/>
</dbReference>
<feature type="domain" description="RING-type" evidence="6">
    <location>
        <begin position="59"/>
        <end position="98"/>
    </location>
</feature>
<feature type="compositionally biased region" description="Basic and acidic residues" evidence="5">
    <location>
        <begin position="473"/>
        <end position="486"/>
    </location>
</feature>